<dbReference type="AlphaFoldDB" id="A0A9D4G4Z2"/>
<organism evidence="1 2">
    <name type="scientific">Dreissena polymorpha</name>
    <name type="common">Zebra mussel</name>
    <name type="synonym">Mytilus polymorpha</name>
    <dbReference type="NCBI Taxonomy" id="45954"/>
    <lineage>
        <taxon>Eukaryota</taxon>
        <taxon>Metazoa</taxon>
        <taxon>Spiralia</taxon>
        <taxon>Lophotrochozoa</taxon>
        <taxon>Mollusca</taxon>
        <taxon>Bivalvia</taxon>
        <taxon>Autobranchia</taxon>
        <taxon>Heteroconchia</taxon>
        <taxon>Euheterodonta</taxon>
        <taxon>Imparidentia</taxon>
        <taxon>Neoheterodontei</taxon>
        <taxon>Myida</taxon>
        <taxon>Dreissenoidea</taxon>
        <taxon>Dreissenidae</taxon>
        <taxon>Dreissena</taxon>
    </lineage>
</organism>
<accession>A0A9D4G4Z2</accession>
<reference evidence="1" key="1">
    <citation type="journal article" date="2019" name="bioRxiv">
        <title>The Genome of the Zebra Mussel, Dreissena polymorpha: A Resource for Invasive Species Research.</title>
        <authorList>
            <person name="McCartney M.A."/>
            <person name="Auch B."/>
            <person name="Kono T."/>
            <person name="Mallez S."/>
            <person name="Zhang Y."/>
            <person name="Obille A."/>
            <person name="Becker A."/>
            <person name="Abrahante J.E."/>
            <person name="Garbe J."/>
            <person name="Badalamenti J.P."/>
            <person name="Herman A."/>
            <person name="Mangelson H."/>
            <person name="Liachko I."/>
            <person name="Sullivan S."/>
            <person name="Sone E.D."/>
            <person name="Koren S."/>
            <person name="Silverstein K.A.T."/>
            <person name="Beckman K.B."/>
            <person name="Gohl D.M."/>
        </authorList>
    </citation>
    <scope>NUCLEOTIDE SEQUENCE</scope>
    <source>
        <strain evidence="1">Duluth1</strain>
        <tissue evidence="1">Whole animal</tissue>
    </source>
</reference>
<name>A0A9D4G4Z2_DREPO</name>
<comment type="caution">
    <text evidence="1">The sequence shown here is derived from an EMBL/GenBank/DDBJ whole genome shotgun (WGS) entry which is preliminary data.</text>
</comment>
<evidence type="ECO:0000313" key="2">
    <source>
        <dbReference type="Proteomes" id="UP000828390"/>
    </source>
</evidence>
<reference evidence="1" key="2">
    <citation type="submission" date="2020-11" db="EMBL/GenBank/DDBJ databases">
        <authorList>
            <person name="McCartney M.A."/>
            <person name="Auch B."/>
            <person name="Kono T."/>
            <person name="Mallez S."/>
            <person name="Becker A."/>
            <person name="Gohl D.M."/>
            <person name="Silverstein K.A.T."/>
            <person name="Koren S."/>
            <person name="Bechman K.B."/>
            <person name="Herman A."/>
            <person name="Abrahante J.E."/>
            <person name="Garbe J."/>
        </authorList>
    </citation>
    <scope>NUCLEOTIDE SEQUENCE</scope>
    <source>
        <strain evidence="1">Duluth1</strain>
        <tissue evidence="1">Whole animal</tissue>
    </source>
</reference>
<dbReference type="Proteomes" id="UP000828390">
    <property type="component" value="Unassembled WGS sequence"/>
</dbReference>
<dbReference type="EMBL" id="JAIWYP010000006">
    <property type="protein sequence ID" value="KAH3808680.1"/>
    <property type="molecule type" value="Genomic_DNA"/>
</dbReference>
<proteinExistence type="predicted"/>
<evidence type="ECO:0000313" key="1">
    <source>
        <dbReference type="EMBL" id="KAH3808680.1"/>
    </source>
</evidence>
<sequence length="53" mass="5856">MTKVRGRDGLSTPMSNSAAKLLRTHRRFLPATSNLPIKFCAPTKKEISSAIKQ</sequence>
<gene>
    <name evidence="1" type="ORF">DPMN_137037</name>
</gene>
<protein>
    <submittedName>
        <fullName evidence="1">Uncharacterized protein</fullName>
    </submittedName>
</protein>
<keyword evidence="2" id="KW-1185">Reference proteome</keyword>